<evidence type="ECO:0000313" key="12">
    <source>
        <dbReference type="Proteomes" id="UP000813462"/>
    </source>
</evidence>
<keyword evidence="4 8" id="KW-0547">Nucleotide-binding</keyword>
<dbReference type="InterPro" id="IPR042099">
    <property type="entry name" value="ANL_N_sf"/>
</dbReference>
<dbReference type="InterPro" id="IPR046848">
    <property type="entry name" value="E_motif"/>
</dbReference>
<dbReference type="SUPFAM" id="SSF56801">
    <property type="entry name" value="Acetyl-CoA synthetase-like"/>
    <property type="match status" value="1"/>
</dbReference>
<evidence type="ECO:0000256" key="3">
    <source>
        <dbReference type="ARBA" id="ARBA00022598"/>
    </source>
</evidence>
<feature type="domain" description="AMP-dependent synthetase/ligase" evidence="10">
    <location>
        <begin position="54"/>
        <end position="541"/>
    </location>
</feature>
<dbReference type="PANTHER" id="PTHR43272">
    <property type="entry name" value="LONG-CHAIN-FATTY-ACID--COA LIGASE"/>
    <property type="match status" value="1"/>
</dbReference>
<dbReference type="EC" id="6.2.1.3" evidence="7 8"/>
<comment type="catalytic activity">
    <reaction evidence="8">
        <text>a long-chain fatty acid + ATP + CoA = a long-chain fatty acyl-CoA + AMP + diphosphate</text>
        <dbReference type="Rhea" id="RHEA:15421"/>
        <dbReference type="ChEBI" id="CHEBI:30616"/>
        <dbReference type="ChEBI" id="CHEBI:33019"/>
        <dbReference type="ChEBI" id="CHEBI:57287"/>
        <dbReference type="ChEBI" id="CHEBI:57560"/>
        <dbReference type="ChEBI" id="CHEBI:83139"/>
        <dbReference type="ChEBI" id="CHEBI:456215"/>
        <dbReference type="EC" id="6.2.1.3"/>
    </reaction>
</comment>
<evidence type="ECO:0000256" key="2">
    <source>
        <dbReference type="ARBA" id="ARBA00006432"/>
    </source>
</evidence>
<dbReference type="CDD" id="cd05927">
    <property type="entry name" value="LC-FACS_euk"/>
    <property type="match status" value="1"/>
</dbReference>
<feature type="region of interest" description="Disordered" evidence="9">
    <location>
        <begin position="1"/>
        <end position="21"/>
    </location>
</feature>
<dbReference type="GO" id="GO:0010143">
    <property type="term" value="P:cutin biosynthetic process"/>
    <property type="evidence" value="ECO:0007669"/>
    <property type="project" value="TreeGrafter"/>
</dbReference>
<dbReference type="GO" id="GO:0004467">
    <property type="term" value="F:long-chain fatty acid-CoA ligase activity"/>
    <property type="evidence" value="ECO:0007669"/>
    <property type="project" value="UniProtKB-EC"/>
</dbReference>
<accession>A0A978UPZ9</accession>
<dbReference type="GO" id="GO:0005783">
    <property type="term" value="C:endoplasmic reticulum"/>
    <property type="evidence" value="ECO:0007669"/>
    <property type="project" value="TreeGrafter"/>
</dbReference>
<comment type="subcellular location">
    <subcellularLocation>
        <location evidence="1">Cytoplasm</location>
    </subcellularLocation>
</comment>
<dbReference type="Pfam" id="PF20431">
    <property type="entry name" value="E_motif"/>
    <property type="match status" value="1"/>
</dbReference>
<evidence type="ECO:0000256" key="4">
    <source>
        <dbReference type="ARBA" id="ARBA00022741"/>
    </source>
</evidence>
<comment type="caution">
    <text evidence="11">The sequence shown here is derived from an EMBL/GenBank/DDBJ whole genome shotgun (WGS) entry which is preliminary data.</text>
</comment>
<dbReference type="PROSITE" id="PS00455">
    <property type="entry name" value="AMP_BINDING"/>
    <property type="match status" value="1"/>
</dbReference>
<dbReference type="EMBL" id="JAEACU010000009">
    <property type="protein sequence ID" value="KAH7516949.1"/>
    <property type="molecule type" value="Genomic_DNA"/>
</dbReference>
<feature type="compositionally biased region" description="Basic and acidic residues" evidence="9">
    <location>
        <begin position="9"/>
        <end position="18"/>
    </location>
</feature>
<dbReference type="InterPro" id="IPR020845">
    <property type="entry name" value="AMP-binding_CS"/>
</dbReference>
<dbReference type="GO" id="GO:0016020">
    <property type="term" value="C:membrane"/>
    <property type="evidence" value="ECO:0007669"/>
    <property type="project" value="TreeGrafter"/>
</dbReference>
<gene>
    <name evidence="11" type="ORF">FEM48_Zijuj09G0010000</name>
</gene>
<dbReference type="InterPro" id="IPR000873">
    <property type="entry name" value="AMP-dep_synth/lig_dom"/>
</dbReference>
<name>A0A978UPZ9_ZIZJJ</name>
<evidence type="ECO:0000256" key="5">
    <source>
        <dbReference type="ARBA" id="ARBA00022832"/>
    </source>
</evidence>
<comment type="pathway">
    <text evidence="8">Lipid metabolism; fatty acid metabolism.</text>
</comment>
<keyword evidence="5 8" id="KW-0276">Fatty acid metabolism</keyword>
<keyword evidence="8" id="KW-0443">Lipid metabolism</keyword>
<dbReference type="Gene3D" id="3.40.50.12780">
    <property type="entry name" value="N-terminal domain of ligase-like"/>
    <property type="match status" value="1"/>
</dbReference>
<dbReference type="GO" id="GO:0005524">
    <property type="term" value="F:ATP binding"/>
    <property type="evidence" value="ECO:0007669"/>
    <property type="project" value="UniProtKB-KW"/>
</dbReference>
<evidence type="ECO:0000313" key="11">
    <source>
        <dbReference type="EMBL" id="KAH7516949.1"/>
    </source>
</evidence>
<sequence>MKIFSAQVEEGKQGKDGKPSIGPVYRNLLSEYDFPPPDPQISTSWDIFNVAVQRNPGNRMLGWRKFVDGKPGPYVWKTYKEVYEEVVHVGSALRASGAEPGSRVGVYGPNCPQWIVAMEACNAHNLICVPLYDTLGKAFTFDIQISVLSVTNLWPSAVNFIIDHAEVDFVFVQDKKVKELLNPDCTSSQRLKIIVSFTSLTDEENDKAARTGIKPYSWDEFLQMGKQNPSEFSPPQAYNVCTIMYTSGTSGNPKGVVLTHETIAFTVRGIDLFLEQFEDKMTGDDVYLSFLPLAHILDRMIEEYFFHNGASVGYYHGDLNALGDDLMELKPTLFAGVPRVFERVYEGMENFLVICIKKALQELNPRRRKIFDILYKYKLAWMNMGYKNKYASPLADLLAFRKVFSFLIPCYNLIASGFKHYNLILLIHCLASIYSLKIKARLGGRVRLIISGGAPLSSEIEEFLRVTCCAFVVQGYGLTETCGPTTLGYPDEMSMVGAVGTVAVYNEMRLEEVPEMNYNPLGNPPCGEICIKGKSTFTEYYKNPELTKEAIKDGWFHTGDIGQMLPNGTIKIIDRKKNLIKLSQGEYIALEYLENVYGITPIVEDIWVYGNSFKSSLVAVVVPHEENTKRWAYLNGFVGSLSEHCALQQLNSYILSELKLTAERNKLRGFENIRAIILEPRPFDMERDLITATMKKKRNQLLKYYQDQIDELYSNLAGKWSSQGPPFPVPDHFFLSSHSDSDSQLHASPPLFNFHGKRCAQTFRPKSHIPKHRLLEHDDRLLPSKRPTTKGSGLVRPNASEGRSFVEHHVVGLTQNLELGDYAAKGIKKLKDDHPAIYSMLSKIHGEKGAWSSVAELKGIMKKKNVMKQTAGSWIVSDFGIR</sequence>
<dbReference type="GO" id="GO:0010025">
    <property type="term" value="P:wax biosynthetic process"/>
    <property type="evidence" value="ECO:0007669"/>
    <property type="project" value="TreeGrafter"/>
</dbReference>
<dbReference type="AlphaFoldDB" id="A0A978UPZ9"/>
<comment type="function">
    <text evidence="8">Catalyzes the conversion of long-chain fatty acids to their active form acyl-CoAs for both synthesis of cellular lipids, and degradation via beta-oxidation.</text>
</comment>
<comment type="similarity">
    <text evidence="2 8">Belongs to the ATP-dependent AMP-binding enzyme family.</text>
</comment>
<proteinExistence type="inferred from homology"/>
<evidence type="ECO:0000256" key="7">
    <source>
        <dbReference type="ARBA" id="ARBA00026121"/>
    </source>
</evidence>
<organism evidence="11 12">
    <name type="scientific">Ziziphus jujuba var. spinosa</name>
    <dbReference type="NCBI Taxonomy" id="714518"/>
    <lineage>
        <taxon>Eukaryota</taxon>
        <taxon>Viridiplantae</taxon>
        <taxon>Streptophyta</taxon>
        <taxon>Embryophyta</taxon>
        <taxon>Tracheophyta</taxon>
        <taxon>Spermatophyta</taxon>
        <taxon>Magnoliopsida</taxon>
        <taxon>eudicotyledons</taxon>
        <taxon>Gunneridae</taxon>
        <taxon>Pentapetalae</taxon>
        <taxon>rosids</taxon>
        <taxon>fabids</taxon>
        <taxon>Rosales</taxon>
        <taxon>Rhamnaceae</taxon>
        <taxon>Paliureae</taxon>
        <taxon>Ziziphus</taxon>
    </lineage>
</organism>
<dbReference type="Pfam" id="PF00501">
    <property type="entry name" value="AMP-binding"/>
    <property type="match status" value="1"/>
</dbReference>
<evidence type="ECO:0000256" key="6">
    <source>
        <dbReference type="ARBA" id="ARBA00022840"/>
    </source>
</evidence>
<protein>
    <recommendedName>
        <fullName evidence="7 8">Long-chain-fatty-acid--CoA ligase</fullName>
        <ecNumber evidence="7 8">6.2.1.3</ecNumber>
    </recommendedName>
</protein>
<dbReference type="Proteomes" id="UP000813462">
    <property type="component" value="Unassembled WGS sequence"/>
</dbReference>
<keyword evidence="6 8" id="KW-0067">ATP-binding</keyword>
<keyword evidence="3 8" id="KW-0436">Ligase</keyword>
<evidence type="ECO:0000259" key="10">
    <source>
        <dbReference type="Pfam" id="PF00501"/>
    </source>
</evidence>
<dbReference type="PANTHER" id="PTHR43272:SF6">
    <property type="entry name" value="LONG CHAIN ACYL-COA SYNTHETASE 1"/>
    <property type="match status" value="1"/>
</dbReference>
<dbReference type="InterPro" id="IPR045311">
    <property type="entry name" value="LC-FACS_euk"/>
</dbReference>
<evidence type="ECO:0000256" key="8">
    <source>
        <dbReference type="RuleBase" id="RU369030"/>
    </source>
</evidence>
<evidence type="ECO:0000256" key="1">
    <source>
        <dbReference type="ARBA" id="ARBA00004496"/>
    </source>
</evidence>
<reference evidence="11" key="1">
    <citation type="journal article" date="2021" name="Front. Plant Sci.">
        <title>Chromosome-Scale Genome Assembly for Chinese Sour Jujube and Insights Into Its Genome Evolution and Domestication Signature.</title>
        <authorList>
            <person name="Shen L.-Y."/>
            <person name="Luo H."/>
            <person name="Wang X.-L."/>
            <person name="Wang X.-M."/>
            <person name="Qiu X.-J."/>
            <person name="Liu H."/>
            <person name="Zhou S.-S."/>
            <person name="Jia K.-H."/>
            <person name="Nie S."/>
            <person name="Bao Y.-T."/>
            <person name="Zhang R.-G."/>
            <person name="Yun Q.-Z."/>
            <person name="Chai Y.-H."/>
            <person name="Lu J.-Y."/>
            <person name="Li Y."/>
            <person name="Zhao S.-W."/>
            <person name="Mao J.-F."/>
            <person name="Jia S.-G."/>
            <person name="Mao Y.-M."/>
        </authorList>
    </citation>
    <scope>NUCLEOTIDE SEQUENCE</scope>
    <source>
        <strain evidence="11">AT0</strain>
        <tissue evidence="11">Leaf</tissue>
    </source>
</reference>
<evidence type="ECO:0000256" key="9">
    <source>
        <dbReference type="SAM" id="MobiDB-lite"/>
    </source>
</evidence>